<dbReference type="EMBL" id="LCQQ01000004">
    <property type="protein sequence ID" value="KKW21504.1"/>
    <property type="molecule type" value="Genomic_DNA"/>
</dbReference>
<gene>
    <name evidence="1" type="ORF">UY61_C0004G0012</name>
</gene>
<evidence type="ECO:0000313" key="1">
    <source>
        <dbReference type="EMBL" id="KKW21504.1"/>
    </source>
</evidence>
<proteinExistence type="predicted"/>
<sequence length="104" mass="12041">MSKERIITNKNLLYPELSYQIQGAIYAVANKYGQGLKEGIYQKALAEEFEKRGLQFEEQKRIKIYSFDTGKVLGTYVPDFVIEHKVILELKSTDFSTKQDVTQQ</sequence>
<evidence type="ECO:0008006" key="3">
    <source>
        <dbReference type="Google" id="ProtNLM"/>
    </source>
</evidence>
<dbReference type="AlphaFoldDB" id="A0A0G1ZPV8"/>
<organism evidence="1 2">
    <name type="scientific">Candidatus Adlerbacteria bacterium GW2011_GWC1_50_9</name>
    <dbReference type="NCBI Taxonomy" id="1618608"/>
    <lineage>
        <taxon>Bacteria</taxon>
        <taxon>Candidatus Adleribacteriota</taxon>
    </lineage>
</organism>
<dbReference type="NCBIfam" id="TIGR04256">
    <property type="entry name" value="GxxExxY"/>
    <property type="match status" value="1"/>
</dbReference>
<reference evidence="1 2" key="1">
    <citation type="journal article" date="2015" name="Nature">
        <title>rRNA introns, odd ribosomes, and small enigmatic genomes across a large radiation of phyla.</title>
        <authorList>
            <person name="Brown C.T."/>
            <person name="Hug L.A."/>
            <person name="Thomas B.C."/>
            <person name="Sharon I."/>
            <person name="Castelle C.J."/>
            <person name="Singh A."/>
            <person name="Wilkins M.J."/>
            <person name="Williams K.H."/>
            <person name="Banfield J.F."/>
        </authorList>
    </citation>
    <scope>NUCLEOTIDE SEQUENCE [LARGE SCALE GENOMIC DNA]</scope>
</reference>
<name>A0A0G1ZPV8_9BACT</name>
<accession>A0A0G1ZPV8</accession>
<protein>
    <recommendedName>
        <fullName evidence="3">GxxExxY protein</fullName>
    </recommendedName>
</protein>
<dbReference type="InterPro" id="IPR026350">
    <property type="entry name" value="GxxExxY"/>
</dbReference>
<evidence type="ECO:0000313" key="2">
    <source>
        <dbReference type="Proteomes" id="UP000034201"/>
    </source>
</evidence>
<dbReference type="Pfam" id="PF13366">
    <property type="entry name" value="PDDEXK_3"/>
    <property type="match status" value="1"/>
</dbReference>
<dbReference type="Proteomes" id="UP000034201">
    <property type="component" value="Unassembled WGS sequence"/>
</dbReference>
<comment type="caution">
    <text evidence="1">The sequence shown here is derived from an EMBL/GenBank/DDBJ whole genome shotgun (WGS) entry which is preliminary data.</text>
</comment>